<dbReference type="AlphaFoldDB" id="A0A5E8B613"/>
<keyword evidence="2" id="KW-1185">Reference proteome</keyword>
<name>A0A5E8B613_9ASCO</name>
<dbReference type="GeneID" id="43579966"/>
<dbReference type="Proteomes" id="UP000398389">
    <property type="component" value="Unassembled WGS sequence"/>
</dbReference>
<evidence type="ECO:0000313" key="2">
    <source>
        <dbReference type="Proteomes" id="UP000398389"/>
    </source>
</evidence>
<organism evidence="1 2">
    <name type="scientific">Magnusiomyces paraingens</name>
    <dbReference type="NCBI Taxonomy" id="2606893"/>
    <lineage>
        <taxon>Eukaryota</taxon>
        <taxon>Fungi</taxon>
        <taxon>Dikarya</taxon>
        <taxon>Ascomycota</taxon>
        <taxon>Saccharomycotina</taxon>
        <taxon>Dipodascomycetes</taxon>
        <taxon>Dipodascales</taxon>
        <taxon>Dipodascaceae</taxon>
        <taxon>Magnusiomyces</taxon>
    </lineage>
</organism>
<accession>A0A5E8B613</accession>
<evidence type="ECO:0000313" key="1">
    <source>
        <dbReference type="EMBL" id="VVT46296.1"/>
    </source>
</evidence>
<dbReference type="EMBL" id="CABVLU010000001">
    <property type="protein sequence ID" value="VVT46296.1"/>
    <property type="molecule type" value="Genomic_DNA"/>
</dbReference>
<protein>
    <submittedName>
        <fullName evidence="1">Uncharacterized protein</fullName>
    </submittedName>
</protein>
<reference evidence="1 2" key="1">
    <citation type="submission" date="2019-09" db="EMBL/GenBank/DDBJ databases">
        <authorList>
            <person name="Brejova B."/>
        </authorList>
    </citation>
    <scope>NUCLEOTIDE SEQUENCE [LARGE SCALE GENOMIC DNA]</scope>
</reference>
<gene>
    <name evidence="1" type="ORF">SAPINGB_P001143</name>
</gene>
<sequence length="185" mass="20128">MTALRQLTRIARKTTLATRITQSRAFGTSMVRMAKDDNSTIDFFKFPDMTVSTSLPSSHINIPSLPDSWTTLNSLKPVTVGGGSTKPTAEFKAGDISHVSGQATASQMSDTEPLTRGQNDLLSFFESSEAGKDTVQELKLEELGEKDRFTLTVIASGVVAYWLVAELLFNDEAAKHPEDLKELGA</sequence>
<dbReference type="RefSeq" id="XP_031851757.1">
    <property type="nucleotide sequence ID" value="XM_031995866.1"/>
</dbReference>
<proteinExistence type="predicted"/>